<dbReference type="RefSeq" id="WP_243859897.1">
    <property type="nucleotide sequence ID" value="NZ_FOWW01000015.1"/>
</dbReference>
<keyword evidence="9" id="KW-1185">Reference proteome</keyword>
<organism evidence="8 9">
    <name type="scientific">Amycolatopsis arida</name>
    <dbReference type="NCBI Taxonomy" id="587909"/>
    <lineage>
        <taxon>Bacteria</taxon>
        <taxon>Bacillati</taxon>
        <taxon>Actinomycetota</taxon>
        <taxon>Actinomycetes</taxon>
        <taxon>Pseudonocardiales</taxon>
        <taxon>Pseudonocardiaceae</taxon>
        <taxon>Amycolatopsis</taxon>
    </lineage>
</organism>
<dbReference type="GO" id="GO:0008324">
    <property type="term" value="F:monoatomic cation transmembrane transporter activity"/>
    <property type="evidence" value="ECO:0007669"/>
    <property type="project" value="InterPro"/>
</dbReference>
<keyword evidence="6 7" id="KW-0472">Membrane</keyword>
<dbReference type="PANTHER" id="PTHR34584">
    <property type="entry name" value="NA(+)/H(+) ANTIPORTER SUBUNIT E1"/>
    <property type="match status" value="1"/>
</dbReference>
<evidence type="ECO:0000256" key="2">
    <source>
        <dbReference type="ARBA" id="ARBA00006228"/>
    </source>
</evidence>
<evidence type="ECO:0000256" key="3">
    <source>
        <dbReference type="ARBA" id="ARBA00022475"/>
    </source>
</evidence>
<evidence type="ECO:0000313" key="9">
    <source>
        <dbReference type="Proteomes" id="UP000198727"/>
    </source>
</evidence>
<dbReference type="EMBL" id="FOWW01000015">
    <property type="protein sequence ID" value="SFQ73194.1"/>
    <property type="molecule type" value="Genomic_DNA"/>
</dbReference>
<comment type="similarity">
    <text evidence="2">Belongs to the CPA3 antiporters (TC 2.A.63) subunit E family.</text>
</comment>
<keyword evidence="3" id="KW-1003">Cell membrane</keyword>
<gene>
    <name evidence="8" type="ORF">SAMN05421810_11549</name>
</gene>
<proteinExistence type="inferred from homology"/>
<reference evidence="9" key="1">
    <citation type="submission" date="2016-10" db="EMBL/GenBank/DDBJ databases">
        <authorList>
            <person name="Varghese N."/>
            <person name="Submissions S."/>
        </authorList>
    </citation>
    <scope>NUCLEOTIDE SEQUENCE [LARGE SCALE GENOMIC DNA]</scope>
    <source>
        <strain evidence="9">CGMCC 4.5579</strain>
    </source>
</reference>
<dbReference type="STRING" id="587909.SAMN05421810_11549"/>
<evidence type="ECO:0000256" key="6">
    <source>
        <dbReference type="ARBA" id="ARBA00023136"/>
    </source>
</evidence>
<keyword evidence="5 7" id="KW-1133">Transmembrane helix</keyword>
<keyword evidence="4 7" id="KW-0812">Transmembrane</keyword>
<dbReference type="GO" id="GO:0005886">
    <property type="term" value="C:plasma membrane"/>
    <property type="evidence" value="ECO:0007669"/>
    <property type="project" value="UniProtKB-SubCell"/>
</dbReference>
<evidence type="ECO:0000256" key="1">
    <source>
        <dbReference type="ARBA" id="ARBA00004651"/>
    </source>
</evidence>
<evidence type="ECO:0000256" key="7">
    <source>
        <dbReference type="SAM" id="Phobius"/>
    </source>
</evidence>
<dbReference type="InterPro" id="IPR002758">
    <property type="entry name" value="Cation_antiport_E"/>
</dbReference>
<name>A0A1I6AWY8_9PSEU</name>
<dbReference type="PANTHER" id="PTHR34584:SF1">
    <property type="entry name" value="NA(+)_H(+) ANTIPORTER SUBUNIT E1"/>
    <property type="match status" value="1"/>
</dbReference>
<dbReference type="Proteomes" id="UP000198727">
    <property type="component" value="Unassembled WGS sequence"/>
</dbReference>
<dbReference type="AlphaFoldDB" id="A0A1I6AWY8"/>
<evidence type="ECO:0000256" key="5">
    <source>
        <dbReference type="ARBA" id="ARBA00022989"/>
    </source>
</evidence>
<protein>
    <submittedName>
        <fullName evidence="8">Multicomponent Na+:H+ antiporter subunit E</fullName>
    </submittedName>
</protein>
<sequence length="185" mass="19998">MRRRWVSVGLVLWLVLVWALLWGSADLAVLLAGLVVALAVVLLFPLPTRSLTLVRPLRLLALAGYVLRDLATSSVRISWEALRYGPAARAAVVAVPVLADRDHLVVAAANLISLTPDSFVLQIDRERGVFYVYLLGVDSAERLDRDRAGALVLQVRVAGALGSRTEAQEAAARARALAGAEREKT</sequence>
<evidence type="ECO:0000313" key="8">
    <source>
        <dbReference type="EMBL" id="SFQ73194.1"/>
    </source>
</evidence>
<dbReference type="Pfam" id="PF01899">
    <property type="entry name" value="MNHE"/>
    <property type="match status" value="1"/>
</dbReference>
<feature type="transmembrane region" description="Helical" evidence="7">
    <location>
        <begin position="5"/>
        <end position="21"/>
    </location>
</feature>
<comment type="subcellular location">
    <subcellularLocation>
        <location evidence="1">Cell membrane</location>
        <topology evidence="1">Multi-pass membrane protein</topology>
    </subcellularLocation>
</comment>
<accession>A0A1I6AWY8</accession>
<feature type="transmembrane region" description="Helical" evidence="7">
    <location>
        <begin position="27"/>
        <end position="46"/>
    </location>
</feature>
<evidence type="ECO:0000256" key="4">
    <source>
        <dbReference type="ARBA" id="ARBA00022692"/>
    </source>
</evidence>